<protein>
    <submittedName>
        <fullName evidence="1">Uncharacterized protein</fullName>
    </submittedName>
</protein>
<keyword evidence="2" id="KW-1185">Reference proteome</keyword>
<sequence>MTSKVDDDEFDADKSDEDKFKDEFGEQSGGDELEDKFDDDEESEESDDEDKDRDRRVAESLATGWAGVAESLAAGSGVAATANDDASSSYSTLASPDSRSTSAAISLNRLDRSDISGYDLDSDLLAVSVLGCDVAKAEEESAFVISGKVKRVFESGSQARPGIINGVRAGGTALNTDFFHLVCSDHDGVDVLEARASVEIRLSGLAARWVALDLSSNDAAVAEVVVESFYADVLRLREPKRGYRHPSHG</sequence>
<accession>A0ACC2NSM6</accession>
<evidence type="ECO:0000313" key="2">
    <source>
        <dbReference type="Proteomes" id="UP001239111"/>
    </source>
</evidence>
<dbReference type="EMBL" id="CM056743">
    <property type="protein sequence ID" value="KAJ8673876.1"/>
    <property type="molecule type" value="Genomic_DNA"/>
</dbReference>
<organism evidence="1 2">
    <name type="scientific">Eretmocerus hayati</name>
    <dbReference type="NCBI Taxonomy" id="131215"/>
    <lineage>
        <taxon>Eukaryota</taxon>
        <taxon>Metazoa</taxon>
        <taxon>Ecdysozoa</taxon>
        <taxon>Arthropoda</taxon>
        <taxon>Hexapoda</taxon>
        <taxon>Insecta</taxon>
        <taxon>Pterygota</taxon>
        <taxon>Neoptera</taxon>
        <taxon>Endopterygota</taxon>
        <taxon>Hymenoptera</taxon>
        <taxon>Apocrita</taxon>
        <taxon>Proctotrupomorpha</taxon>
        <taxon>Chalcidoidea</taxon>
        <taxon>Aphelinidae</taxon>
        <taxon>Aphelininae</taxon>
        <taxon>Eretmocerus</taxon>
    </lineage>
</organism>
<dbReference type="Proteomes" id="UP001239111">
    <property type="component" value="Chromosome 3"/>
</dbReference>
<comment type="caution">
    <text evidence="1">The sequence shown here is derived from an EMBL/GenBank/DDBJ whole genome shotgun (WGS) entry which is preliminary data.</text>
</comment>
<evidence type="ECO:0000313" key="1">
    <source>
        <dbReference type="EMBL" id="KAJ8673876.1"/>
    </source>
</evidence>
<proteinExistence type="predicted"/>
<gene>
    <name evidence="1" type="ORF">QAD02_005138</name>
</gene>
<reference evidence="1" key="1">
    <citation type="submission" date="2023-04" db="EMBL/GenBank/DDBJ databases">
        <title>A chromosome-level genome assembly of the parasitoid wasp Eretmocerus hayati.</title>
        <authorList>
            <person name="Zhong Y."/>
            <person name="Liu S."/>
            <person name="Liu Y."/>
        </authorList>
    </citation>
    <scope>NUCLEOTIDE SEQUENCE</scope>
    <source>
        <strain evidence="1">ZJU_SS_LIU_2023</strain>
    </source>
</reference>
<name>A0ACC2NSM6_9HYME</name>